<keyword evidence="4" id="KW-0325">Glycoprotein</keyword>
<dbReference type="AlphaFoldDB" id="A0A8K1CG75"/>
<dbReference type="GO" id="GO:0042124">
    <property type="term" value="F:1,3-beta-glucanosyltransferase activity"/>
    <property type="evidence" value="ECO:0007669"/>
    <property type="project" value="TreeGrafter"/>
</dbReference>
<evidence type="ECO:0000256" key="6">
    <source>
        <dbReference type="SAM" id="SignalP"/>
    </source>
</evidence>
<accession>A0A8K1CG75</accession>
<dbReference type="OrthoDB" id="421038at2759"/>
<dbReference type="PANTHER" id="PTHR31468:SF2">
    <property type="entry name" value="1,3-BETA-GLUCANOSYLTRANSFERASE GAS1"/>
    <property type="match status" value="1"/>
</dbReference>
<reference evidence="7" key="1">
    <citation type="submission" date="2019-03" db="EMBL/GenBank/DDBJ databases">
        <title>Long read genome sequence of the mycoparasitic Pythium oligandrum ATCC 38472 isolated from sugarbeet rhizosphere.</title>
        <authorList>
            <person name="Gaulin E."/>
        </authorList>
    </citation>
    <scope>NUCLEOTIDE SEQUENCE</scope>
    <source>
        <strain evidence="7">ATCC 38472_TT</strain>
    </source>
</reference>
<keyword evidence="3" id="KW-1015">Disulfide bond</keyword>
<gene>
    <name evidence="7" type="ORF">Poli38472_005549</name>
</gene>
<feature type="compositionally biased region" description="Low complexity" evidence="5">
    <location>
        <begin position="423"/>
        <end position="455"/>
    </location>
</feature>
<evidence type="ECO:0000313" key="8">
    <source>
        <dbReference type="Proteomes" id="UP000794436"/>
    </source>
</evidence>
<name>A0A8K1CG75_PYTOL</name>
<dbReference type="InterPro" id="IPR017853">
    <property type="entry name" value="GH"/>
</dbReference>
<evidence type="ECO:0000256" key="1">
    <source>
        <dbReference type="ARBA" id="ARBA00007528"/>
    </source>
</evidence>
<evidence type="ECO:0000256" key="4">
    <source>
        <dbReference type="ARBA" id="ARBA00023180"/>
    </source>
</evidence>
<dbReference type="SUPFAM" id="SSF51445">
    <property type="entry name" value="(Trans)glycosidases"/>
    <property type="match status" value="1"/>
</dbReference>
<protein>
    <recommendedName>
        <fullName evidence="9">Glycoside hydrolase</fullName>
    </recommendedName>
</protein>
<evidence type="ECO:0000256" key="3">
    <source>
        <dbReference type="ARBA" id="ARBA00023157"/>
    </source>
</evidence>
<proteinExistence type="inferred from homology"/>
<dbReference type="GO" id="GO:0034411">
    <property type="term" value="P:cell wall (1-&gt;3)-beta-D-glucan biosynthetic process"/>
    <property type="evidence" value="ECO:0007669"/>
    <property type="project" value="TreeGrafter"/>
</dbReference>
<evidence type="ECO:0000256" key="5">
    <source>
        <dbReference type="SAM" id="MobiDB-lite"/>
    </source>
</evidence>
<feature type="region of interest" description="Disordered" evidence="5">
    <location>
        <begin position="423"/>
        <end position="457"/>
    </location>
</feature>
<comment type="caution">
    <text evidence="7">The sequence shown here is derived from an EMBL/GenBank/DDBJ whole genome shotgun (WGS) entry which is preliminary data.</text>
</comment>
<dbReference type="PANTHER" id="PTHR31468">
    <property type="entry name" value="1,3-BETA-GLUCANOSYLTRANSFERASE GAS1"/>
    <property type="match status" value="1"/>
</dbReference>
<dbReference type="EMBL" id="SPLM01000073">
    <property type="protein sequence ID" value="TMW62931.1"/>
    <property type="molecule type" value="Genomic_DNA"/>
</dbReference>
<feature type="signal peptide" evidence="6">
    <location>
        <begin position="1"/>
        <end position="21"/>
    </location>
</feature>
<sequence length="483" mass="52864">MKLLALLSGLLLGLTVPMVTAATNPIVIKNYKMYDSVTGKYFGVRGVDYYPRANTGTKYDVNNYDFFTDDHEDIWGPDIQYLADLGANAVRLYAVNPSLSHDKFMAALSAKGMYALVDLGANCKNCAITRDAAPTCYPSQLKSRGEMIIGAFAKYDNVLAFSAGNEVNHVVDDPNTNAPCQKKFIRDMRKYIDSCTSMRKIPVGVVLADTNRDANALYYNCRTDTSDTYENAEWYGINVYVHCDGAVTDVSNAAGFNQLLSDFTTYKMNIPVMLTEFGCLSNSFATVNEYEAQRTWLQAGWLHSKKYRAMFNGGFVFEYSTENANSKADAPYPFTKFGGQNYGLGYYSPATCDHDTVKCVYKTMPNYGFLQTQYKATNYDDEPLMSSFVADANKKDFPSCPSGFATLKSITWPADSTASLSCPTIVPTPGTTPAPTTKTPTPGTSTSPSPSSNSGEASIMRTHGVLATFVTSCVTALLVATFL</sequence>
<evidence type="ECO:0000256" key="2">
    <source>
        <dbReference type="ARBA" id="ARBA00022729"/>
    </source>
</evidence>
<dbReference type="Pfam" id="PF03198">
    <property type="entry name" value="Glyco_hydro_72"/>
    <property type="match status" value="1"/>
</dbReference>
<comment type="similarity">
    <text evidence="1">Belongs to the glycosyl hydrolase 72 family.</text>
</comment>
<dbReference type="InterPro" id="IPR004886">
    <property type="entry name" value="Glucanosyltransferase"/>
</dbReference>
<dbReference type="Gene3D" id="3.20.20.80">
    <property type="entry name" value="Glycosidases"/>
    <property type="match status" value="1"/>
</dbReference>
<dbReference type="Proteomes" id="UP000794436">
    <property type="component" value="Unassembled WGS sequence"/>
</dbReference>
<feature type="chain" id="PRO_5035437266" description="Glycoside hydrolase" evidence="6">
    <location>
        <begin position="22"/>
        <end position="483"/>
    </location>
</feature>
<dbReference type="GO" id="GO:0005886">
    <property type="term" value="C:plasma membrane"/>
    <property type="evidence" value="ECO:0007669"/>
    <property type="project" value="TreeGrafter"/>
</dbReference>
<evidence type="ECO:0008006" key="9">
    <source>
        <dbReference type="Google" id="ProtNLM"/>
    </source>
</evidence>
<keyword evidence="2 6" id="KW-0732">Signal</keyword>
<organism evidence="7 8">
    <name type="scientific">Pythium oligandrum</name>
    <name type="common">Mycoparasitic fungus</name>
    <dbReference type="NCBI Taxonomy" id="41045"/>
    <lineage>
        <taxon>Eukaryota</taxon>
        <taxon>Sar</taxon>
        <taxon>Stramenopiles</taxon>
        <taxon>Oomycota</taxon>
        <taxon>Peronosporomycetes</taxon>
        <taxon>Pythiales</taxon>
        <taxon>Pythiaceae</taxon>
        <taxon>Pythium</taxon>
    </lineage>
</organism>
<keyword evidence="8" id="KW-1185">Reference proteome</keyword>
<evidence type="ECO:0000313" key="7">
    <source>
        <dbReference type="EMBL" id="TMW62931.1"/>
    </source>
</evidence>